<keyword evidence="3" id="KW-1185">Reference proteome</keyword>
<evidence type="ECO:0000256" key="1">
    <source>
        <dbReference type="SAM" id="MobiDB-lite"/>
    </source>
</evidence>
<gene>
    <name evidence="2" type="ORF">JOF44_000803</name>
</gene>
<organism evidence="2 3">
    <name type="scientific">Brachybacterium fresconis</name>
    <dbReference type="NCBI Taxonomy" id="173363"/>
    <lineage>
        <taxon>Bacteria</taxon>
        <taxon>Bacillati</taxon>
        <taxon>Actinomycetota</taxon>
        <taxon>Actinomycetes</taxon>
        <taxon>Micrococcales</taxon>
        <taxon>Dermabacteraceae</taxon>
        <taxon>Brachybacterium</taxon>
    </lineage>
</organism>
<protein>
    <submittedName>
        <fullName evidence="2">Uncharacterized protein</fullName>
    </submittedName>
</protein>
<dbReference type="RefSeq" id="WP_209887684.1">
    <property type="nucleotide sequence ID" value="NZ_BAAAJV010000033.1"/>
</dbReference>
<comment type="caution">
    <text evidence="2">The sequence shown here is derived from an EMBL/GenBank/DDBJ whole genome shotgun (WGS) entry which is preliminary data.</text>
</comment>
<proteinExistence type="predicted"/>
<evidence type="ECO:0000313" key="3">
    <source>
        <dbReference type="Proteomes" id="UP000698222"/>
    </source>
</evidence>
<reference evidence="2 3" key="1">
    <citation type="submission" date="2021-03" db="EMBL/GenBank/DDBJ databases">
        <title>Sequencing the genomes of 1000 actinobacteria strains.</title>
        <authorList>
            <person name="Klenk H.-P."/>
        </authorList>
    </citation>
    <scope>NUCLEOTIDE SEQUENCE [LARGE SCALE GENOMIC DNA]</scope>
    <source>
        <strain evidence="2 3">DSM 14564</strain>
    </source>
</reference>
<dbReference type="EMBL" id="JAGIOC010000001">
    <property type="protein sequence ID" value="MBP2407900.1"/>
    <property type="molecule type" value="Genomic_DNA"/>
</dbReference>
<dbReference type="Proteomes" id="UP000698222">
    <property type="component" value="Unassembled WGS sequence"/>
</dbReference>
<accession>A0ABS4YHA1</accession>
<evidence type="ECO:0000313" key="2">
    <source>
        <dbReference type="EMBL" id="MBP2407900.1"/>
    </source>
</evidence>
<feature type="region of interest" description="Disordered" evidence="1">
    <location>
        <begin position="1"/>
        <end position="70"/>
    </location>
</feature>
<sequence>MVGSATGDDQQDERDERDARADHPGVAEEASDAGEHSPGYEQWQCAAEGHEQHGSCPEEQASATWPVIVF</sequence>
<feature type="compositionally biased region" description="Basic and acidic residues" evidence="1">
    <location>
        <begin position="14"/>
        <end position="26"/>
    </location>
</feature>
<name>A0ABS4YHA1_9MICO</name>